<dbReference type="InterPro" id="IPR013087">
    <property type="entry name" value="Znf_C2H2_type"/>
</dbReference>
<dbReference type="SUPFAM" id="SSF57667">
    <property type="entry name" value="beta-beta-alpha zinc fingers"/>
    <property type="match status" value="9"/>
</dbReference>
<evidence type="ECO:0000256" key="1">
    <source>
        <dbReference type="ARBA" id="ARBA00003767"/>
    </source>
</evidence>
<feature type="domain" description="C2H2-type" evidence="16">
    <location>
        <begin position="286"/>
        <end position="313"/>
    </location>
</feature>
<keyword evidence="9" id="KW-0832">Ubl conjugation</keyword>
<dbReference type="PANTHER" id="PTHR24396:SF19">
    <property type="entry name" value="FI01119P"/>
    <property type="match status" value="1"/>
</dbReference>
<feature type="domain" description="C2H2-type" evidence="16">
    <location>
        <begin position="382"/>
        <end position="410"/>
    </location>
</feature>
<accession>A0AAD7ZI09</accession>
<dbReference type="Gene3D" id="3.30.160.60">
    <property type="entry name" value="Classic Zinc Finger"/>
    <property type="match status" value="14"/>
</dbReference>
<dbReference type="PROSITE" id="PS00028">
    <property type="entry name" value="ZINC_FINGER_C2H2_1"/>
    <property type="match status" value="16"/>
</dbReference>
<feature type="domain" description="C2H2-type" evidence="16">
    <location>
        <begin position="616"/>
        <end position="643"/>
    </location>
</feature>
<feature type="domain" description="C2H2-type" evidence="16">
    <location>
        <begin position="532"/>
        <end position="559"/>
    </location>
</feature>
<dbReference type="GO" id="GO:0005694">
    <property type="term" value="C:chromosome"/>
    <property type="evidence" value="ECO:0007669"/>
    <property type="project" value="UniProtKB-ARBA"/>
</dbReference>
<gene>
    <name evidence="17" type="ORF">L9F63_023954</name>
</gene>
<evidence type="ECO:0000256" key="5">
    <source>
        <dbReference type="ARBA" id="ARBA00022723"/>
    </source>
</evidence>
<evidence type="ECO:0000313" key="18">
    <source>
        <dbReference type="Proteomes" id="UP001233999"/>
    </source>
</evidence>
<dbReference type="FunFam" id="3.30.160.60:FF:000247">
    <property type="entry name" value="Zinc finger protein 236"/>
    <property type="match status" value="1"/>
</dbReference>
<keyword evidence="12" id="KW-0804">Transcription</keyword>
<keyword evidence="10" id="KW-0805">Transcription regulation</keyword>
<feature type="domain" description="C2H2-type" evidence="16">
    <location>
        <begin position="786"/>
        <end position="813"/>
    </location>
</feature>
<dbReference type="FunFam" id="3.30.160.60:FF:000226">
    <property type="entry name" value="Zinc finger protein 236 variant"/>
    <property type="match status" value="2"/>
</dbReference>
<keyword evidence="5" id="KW-0479">Metal-binding</keyword>
<feature type="non-terminal residue" evidence="17">
    <location>
        <position position="1"/>
    </location>
</feature>
<dbReference type="FunFam" id="3.30.160.60:FF:000340">
    <property type="entry name" value="zinc finger protein 473 isoform X1"/>
    <property type="match status" value="1"/>
</dbReference>
<keyword evidence="4" id="KW-1017">Isopeptide bond</keyword>
<keyword evidence="7 14" id="KW-0863">Zinc-finger</keyword>
<dbReference type="FunFam" id="3.30.160.60:FF:000385">
    <property type="entry name" value="Zinc finger protein 236 variant"/>
    <property type="match status" value="1"/>
</dbReference>
<dbReference type="AlphaFoldDB" id="A0AAD7ZI09"/>
<evidence type="ECO:0000256" key="7">
    <source>
        <dbReference type="ARBA" id="ARBA00022771"/>
    </source>
</evidence>
<evidence type="ECO:0000256" key="4">
    <source>
        <dbReference type="ARBA" id="ARBA00022499"/>
    </source>
</evidence>
<feature type="compositionally biased region" description="Polar residues" evidence="15">
    <location>
        <begin position="1015"/>
        <end position="1027"/>
    </location>
</feature>
<feature type="domain" description="C2H2-type" evidence="16">
    <location>
        <begin position="758"/>
        <end position="785"/>
    </location>
</feature>
<evidence type="ECO:0000256" key="12">
    <source>
        <dbReference type="ARBA" id="ARBA00023163"/>
    </source>
</evidence>
<feature type="domain" description="C2H2-type" evidence="16">
    <location>
        <begin position="126"/>
        <end position="153"/>
    </location>
</feature>
<dbReference type="GO" id="GO:0045893">
    <property type="term" value="P:positive regulation of DNA-templated transcription"/>
    <property type="evidence" value="ECO:0007669"/>
    <property type="project" value="UniProtKB-ARBA"/>
</dbReference>
<evidence type="ECO:0000256" key="15">
    <source>
        <dbReference type="SAM" id="MobiDB-lite"/>
    </source>
</evidence>
<feature type="compositionally biased region" description="Low complexity" evidence="15">
    <location>
        <begin position="990"/>
        <end position="1001"/>
    </location>
</feature>
<evidence type="ECO:0000256" key="6">
    <source>
        <dbReference type="ARBA" id="ARBA00022737"/>
    </source>
</evidence>
<comment type="subcellular location">
    <subcellularLocation>
        <location evidence="2">Nucleus</location>
    </subcellularLocation>
</comment>
<comment type="caution">
    <text evidence="17">The sequence shown here is derived from an EMBL/GenBank/DDBJ whole genome shotgun (WGS) entry which is preliminary data.</text>
</comment>
<dbReference type="PANTHER" id="PTHR24396">
    <property type="entry name" value="ZINC FINGER PROTEIN"/>
    <property type="match status" value="1"/>
</dbReference>
<feature type="domain" description="C2H2-type" evidence="16">
    <location>
        <begin position="702"/>
        <end position="729"/>
    </location>
</feature>
<evidence type="ECO:0000256" key="9">
    <source>
        <dbReference type="ARBA" id="ARBA00022843"/>
    </source>
</evidence>
<evidence type="ECO:0000256" key="8">
    <source>
        <dbReference type="ARBA" id="ARBA00022833"/>
    </source>
</evidence>
<protein>
    <recommendedName>
        <fullName evidence="16">C2H2-type domain-containing protein</fullName>
    </recommendedName>
</protein>
<comment type="similarity">
    <text evidence="3">Belongs to the krueppel C2H2-type zinc-finger protein family.</text>
</comment>
<feature type="domain" description="C2H2-type" evidence="16">
    <location>
        <begin position="154"/>
        <end position="181"/>
    </location>
</feature>
<dbReference type="GO" id="GO:0000978">
    <property type="term" value="F:RNA polymerase II cis-regulatory region sequence-specific DNA binding"/>
    <property type="evidence" value="ECO:0007669"/>
    <property type="project" value="TreeGrafter"/>
</dbReference>
<feature type="region of interest" description="Disordered" evidence="15">
    <location>
        <begin position="964"/>
        <end position="1027"/>
    </location>
</feature>
<keyword evidence="18" id="KW-1185">Reference proteome</keyword>
<dbReference type="SMART" id="SM00355">
    <property type="entry name" value="ZnF_C2H2"/>
    <property type="match status" value="16"/>
</dbReference>
<evidence type="ECO:0000256" key="3">
    <source>
        <dbReference type="ARBA" id="ARBA00006991"/>
    </source>
</evidence>
<evidence type="ECO:0000256" key="11">
    <source>
        <dbReference type="ARBA" id="ARBA00023125"/>
    </source>
</evidence>
<evidence type="ECO:0000313" key="17">
    <source>
        <dbReference type="EMBL" id="KAJ9580866.1"/>
    </source>
</evidence>
<feature type="domain" description="C2H2-type" evidence="16">
    <location>
        <begin position="588"/>
        <end position="615"/>
    </location>
</feature>
<name>A0AAD7ZI09_DIPPU</name>
<comment type="function">
    <text evidence="1">May be involved in transcriptional regulation.</text>
</comment>
<keyword evidence="6" id="KW-0677">Repeat</keyword>
<dbReference type="InterPro" id="IPR051643">
    <property type="entry name" value="Transcr_Reg_ZincFinger"/>
</dbReference>
<dbReference type="Pfam" id="PF00096">
    <property type="entry name" value="zf-C2H2"/>
    <property type="match status" value="12"/>
</dbReference>
<feature type="domain" description="C2H2-type" evidence="16">
    <location>
        <begin position="209"/>
        <end position="236"/>
    </location>
</feature>
<evidence type="ECO:0000259" key="16">
    <source>
        <dbReference type="PROSITE" id="PS50157"/>
    </source>
</evidence>
<keyword evidence="11" id="KW-0238">DNA-binding</keyword>
<dbReference type="EMBL" id="JASPKZ010008117">
    <property type="protein sequence ID" value="KAJ9580866.1"/>
    <property type="molecule type" value="Genomic_DNA"/>
</dbReference>
<dbReference type="FunFam" id="3.30.160.60:FF:000376">
    <property type="entry name" value="Zinc finger protein 236"/>
    <property type="match status" value="1"/>
</dbReference>
<reference evidence="17" key="2">
    <citation type="submission" date="2023-05" db="EMBL/GenBank/DDBJ databases">
        <authorList>
            <person name="Fouks B."/>
        </authorList>
    </citation>
    <scope>NUCLEOTIDE SEQUENCE</scope>
    <source>
        <strain evidence="17">Stay&amp;Tobe</strain>
        <tissue evidence="17">Testes</tissue>
    </source>
</reference>
<dbReference type="GO" id="GO:0005634">
    <property type="term" value="C:nucleus"/>
    <property type="evidence" value="ECO:0007669"/>
    <property type="project" value="UniProtKB-SubCell"/>
</dbReference>
<organism evidence="17 18">
    <name type="scientific">Diploptera punctata</name>
    <name type="common">Pacific beetle cockroach</name>
    <dbReference type="NCBI Taxonomy" id="6984"/>
    <lineage>
        <taxon>Eukaryota</taxon>
        <taxon>Metazoa</taxon>
        <taxon>Ecdysozoa</taxon>
        <taxon>Arthropoda</taxon>
        <taxon>Hexapoda</taxon>
        <taxon>Insecta</taxon>
        <taxon>Pterygota</taxon>
        <taxon>Neoptera</taxon>
        <taxon>Polyneoptera</taxon>
        <taxon>Dictyoptera</taxon>
        <taxon>Blattodea</taxon>
        <taxon>Blaberoidea</taxon>
        <taxon>Blaberidae</taxon>
        <taxon>Diplopterinae</taxon>
        <taxon>Diploptera</taxon>
    </lineage>
</organism>
<feature type="domain" description="C2H2-type" evidence="16">
    <location>
        <begin position="560"/>
        <end position="587"/>
    </location>
</feature>
<evidence type="ECO:0000256" key="13">
    <source>
        <dbReference type="ARBA" id="ARBA00023242"/>
    </source>
</evidence>
<dbReference type="InterPro" id="IPR036236">
    <property type="entry name" value="Znf_C2H2_sf"/>
</dbReference>
<feature type="domain" description="C2H2-type" evidence="16">
    <location>
        <begin position="730"/>
        <end position="757"/>
    </location>
</feature>
<sequence length="1076" mass="119526">NQWSETGLESKWHDMDNTTHEKIDMANAQVVSLAPEDGFVEDIDGKIIYGSDSLDKSTNKNQIVTSLGLDISSIDLTTLEERDEILADHVANETDISRSSCPSFNLASSVPKEDTEVDPPIGKGPFKCEICGKEFSKSSHYKRHIKCHSDDKPFLCNLCTASFNVESNLILHKATHNADDPTCPECNKKFSRIASLKAHVMLHEKEESLFCSECGDEFSTMTLGEDHKKEHQDEWIKPVIPQCRQCKEQFSRPSQLREHMKEHYKVKASLSHKSHKRNIDRSSFVHKCEACHKCFQKPSQLIRHKRIHTGERPYKCQLCARAFNQKGSLQIHMSTTHCLVKKPCVTAAFTHETRASGFGHGRNLRAHIVRVHTIPSSGEQVYKCMECPCVFKKLGSLNAHMSRMHSGDGVQKLEGPENGDAAHTMNFRAVLSQLAELQADVAACNNKEGQTDSDILQQALVNSGLSGKQQANSAGFLSKQVPRNQDENSGENGLLQNKDNTTTYITLADRGLDGTVRRYVIRQRRIGNVRWHQCSYCTKEFKKPSDLVRHIRIHTHERPYKCTHCFRSFAVKSTLTAHIRTHTGVRDHVCYTCMKKFSSASSLKVHIRMHTGTKPFSCEICGKTFRTTGHHKTHKLSHNRAEVSAEEKCARRKAKQKPPLTNLPDVPLQEPIILTNNGFVQAMPRSSTIFLTGNAVSMDRPYKCNVCSAAFRKSSHLKQHVRMHTGERPYKCHRCGRGFISNGVLKAHLRTHEGVKSHKCPECNNMFSTNGSLKRHMGTHSDVRPYMCPYCHKTFKTSVNCRKHMKIHKLELALQVAQRTAKENGSDSLNGLQVDGQVSNIITETTSFPPEGLGPDFTQAFSDQPFHVTTSTDQQEQEESAFAQNTLVHTLASSDLGDNGNPQSSSSVITHTLHADASGTITLPSLAGQYFLTENIQEIERTLNEQIFGTSANVTTELVEGHANSLAAGGSDSEPESTTTEDLGRTLGATSSPSHQHPTSSLGNLSEDPKDDNQNKTPADPSNSTMFTTAFDAGFETCVFSAITLQTDPLELESLEAGTTITTNMASILPQAGSSI</sequence>
<dbReference type="PROSITE" id="PS50157">
    <property type="entry name" value="ZINC_FINGER_C2H2_2"/>
    <property type="match status" value="16"/>
</dbReference>
<evidence type="ECO:0000256" key="10">
    <source>
        <dbReference type="ARBA" id="ARBA00023015"/>
    </source>
</evidence>
<feature type="domain" description="C2H2-type" evidence="16">
    <location>
        <begin position="241"/>
        <end position="268"/>
    </location>
</feature>
<proteinExistence type="inferred from homology"/>
<keyword evidence="13" id="KW-0539">Nucleus</keyword>
<reference evidence="17" key="1">
    <citation type="journal article" date="2023" name="IScience">
        <title>Live-bearing cockroach genome reveals convergent evolutionary mechanisms linked to viviparity in insects and beyond.</title>
        <authorList>
            <person name="Fouks B."/>
            <person name="Harrison M.C."/>
            <person name="Mikhailova A.A."/>
            <person name="Marchal E."/>
            <person name="English S."/>
            <person name="Carruthers M."/>
            <person name="Jennings E.C."/>
            <person name="Chiamaka E.L."/>
            <person name="Frigard R.A."/>
            <person name="Pippel M."/>
            <person name="Attardo G.M."/>
            <person name="Benoit J.B."/>
            <person name="Bornberg-Bauer E."/>
            <person name="Tobe S.S."/>
        </authorList>
    </citation>
    <scope>NUCLEOTIDE SEQUENCE</scope>
    <source>
        <strain evidence="17">Stay&amp;Tobe</strain>
    </source>
</reference>
<dbReference type="FunFam" id="3.30.160.60:FF:000264">
    <property type="entry name" value="Zinc finger protein 236"/>
    <property type="match status" value="1"/>
</dbReference>
<dbReference type="GO" id="GO:0008270">
    <property type="term" value="F:zinc ion binding"/>
    <property type="evidence" value="ECO:0007669"/>
    <property type="project" value="UniProtKB-KW"/>
</dbReference>
<evidence type="ECO:0000256" key="2">
    <source>
        <dbReference type="ARBA" id="ARBA00004123"/>
    </source>
</evidence>
<dbReference type="Proteomes" id="UP001233999">
    <property type="component" value="Unassembled WGS sequence"/>
</dbReference>
<feature type="domain" description="C2H2-type" evidence="16">
    <location>
        <begin position="314"/>
        <end position="342"/>
    </location>
</feature>
<evidence type="ECO:0000256" key="14">
    <source>
        <dbReference type="PROSITE-ProRule" id="PRU00042"/>
    </source>
</evidence>
<dbReference type="GO" id="GO:0000981">
    <property type="term" value="F:DNA-binding transcription factor activity, RNA polymerase II-specific"/>
    <property type="evidence" value="ECO:0007669"/>
    <property type="project" value="TreeGrafter"/>
</dbReference>
<feature type="domain" description="C2H2-type" evidence="16">
    <location>
        <begin position="181"/>
        <end position="208"/>
    </location>
</feature>
<dbReference type="FunFam" id="3.30.160.60:FF:001732">
    <property type="entry name" value="Zgc:162936"/>
    <property type="match status" value="1"/>
</dbReference>
<keyword evidence="8" id="KW-0862">Zinc</keyword>